<sequence>MSDKRALESWILGNLGVGKWKETGRCEKAGNICSVPSNETPAFSSRPKVGSESGESRALFSALFRPTSHAVRGDNSALSQASG</sequence>
<evidence type="ECO:0000313" key="2">
    <source>
        <dbReference type="Proteomes" id="UP000195602"/>
    </source>
</evidence>
<dbReference type="EMBL" id="LYUB02000003">
    <property type="protein sequence ID" value="OVF09992.1"/>
    <property type="molecule type" value="Genomic_DNA"/>
</dbReference>
<evidence type="ECO:0000313" key="1">
    <source>
        <dbReference type="EMBL" id="OVF09992.1"/>
    </source>
</evidence>
<gene>
    <name evidence="1" type="ORF">A9F13_03g01221</name>
</gene>
<dbReference type="KEGG" id="clus:A9F13_03g01221"/>
<dbReference type="Proteomes" id="UP000195602">
    <property type="component" value="Unassembled WGS sequence"/>
</dbReference>
<proteinExistence type="predicted"/>
<reference evidence="1 2" key="1">
    <citation type="submission" date="2017-04" db="EMBL/GenBank/DDBJ databases">
        <title>Draft genome of the yeast Clavispora lusitaniae type strain CBS 6936.</title>
        <authorList>
            <person name="Durrens P."/>
            <person name="Klopp C."/>
            <person name="Biteau N."/>
            <person name="Fitton-Ouhabi V."/>
            <person name="Dementhon K."/>
            <person name="Accoceberry I."/>
            <person name="Sherman D.J."/>
            <person name="Noel T."/>
        </authorList>
    </citation>
    <scope>NUCLEOTIDE SEQUENCE [LARGE SCALE GENOMIC DNA]</scope>
    <source>
        <strain evidence="1 2">CBS 6936</strain>
    </source>
</reference>
<name>A0AA91T3A3_CLALS</name>
<accession>A0AA91T3A3</accession>
<dbReference type="AlphaFoldDB" id="A0AA91T3A3"/>
<organism evidence="1 2">
    <name type="scientific">Clavispora lusitaniae</name>
    <name type="common">Candida lusitaniae</name>
    <dbReference type="NCBI Taxonomy" id="36911"/>
    <lineage>
        <taxon>Eukaryota</taxon>
        <taxon>Fungi</taxon>
        <taxon>Dikarya</taxon>
        <taxon>Ascomycota</taxon>
        <taxon>Saccharomycotina</taxon>
        <taxon>Pichiomycetes</taxon>
        <taxon>Metschnikowiaceae</taxon>
        <taxon>Clavispora</taxon>
    </lineage>
</organism>
<protein>
    <submittedName>
        <fullName evidence="1">Uncharacterized protein</fullName>
    </submittedName>
</protein>
<comment type="caution">
    <text evidence="1">The sequence shown here is derived from an EMBL/GenBank/DDBJ whole genome shotgun (WGS) entry which is preliminary data.</text>
</comment>